<evidence type="ECO:0000256" key="7">
    <source>
        <dbReference type="ARBA" id="ARBA00023136"/>
    </source>
</evidence>
<evidence type="ECO:0000259" key="11">
    <source>
        <dbReference type="SMART" id="SM00382"/>
    </source>
</evidence>
<keyword evidence="4" id="KW-0547">Nucleotide-binding</keyword>
<comment type="subcellular location">
    <subcellularLocation>
        <location evidence="1">Membrane</location>
    </subcellularLocation>
</comment>
<comment type="similarity">
    <text evidence="2">Belongs to the AAA ATPase family.</text>
</comment>
<evidence type="ECO:0000256" key="8">
    <source>
        <dbReference type="ARBA" id="ARBA00034811"/>
    </source>
</evidence>
<keyword evidence="6" id="KW-0067">ATP-binding</keyword>
<dbReference type="InterPro" id="IPR003960">
    <property type="entry name" value="ATPase_AAA_CS"/>
</dbReference>
<dbReference type="KEGG" id="cqi:110693640"/>
<dbReference type="FunFam" id="1.10.8.60:FF:000077">
    <property type="entry name" value="Peroxisome biogenesis protein 6"/>
    <property type="match status" value="1"/>
</dbReference>
<dbReference type="SUPFAM" id="SSF52540">
    <property type="entry name" value="P-loop containing nucleoside triphosphate hydrolases"/>
    <property type="match status" value="2"/>
</dbReference>
<dbReference type="RefSeq" id="XP_021726478.1">
    <property type="nucleotide sequence ID" value="XM_021870786.1"/>
</dbReference>
<dbReference type="GO" id="GO:0005829">
    <property type="term" value="C:cytosol"/>
    <property type="evidence" value="ECO:0007669"/>
    <property type="project" value="TreeGrafter"/>
</dbReference>
<evidence type="ECO:0000256" key="9">
    <source>
        <dbReference type="ARBA" id="ARBA00034920"/>
    </source>
</evidence>
<evidence type="ECO:0000313" key="12">
    <source>
        <dbReference type="EnsemblPlants" id="AUR62014846-RA:cds"/>
    </source>
</evidence>
<dbReference type="GO" id="GO:0016558">
    <property type="term" value="P:protein import into peroxisome matrix"/>
    <property type="evidence" value="ECO:0007669"/>
    <property type="project" value="TreeGrafter"/>
</dbReference>
<evidence type="ECO:0000256" key="1">
    <source>
        <dbReference type="ARBA" id="ARBA00004370"/>
    </source>
</evidence>
<dbReference type="InterPro" id="IPR003593">
    <property type="entry name" value="AAA+_ATPase"/>
</dbReference>
<dbReference type="Pfam" id="PF00004">
    <property type="entry name" value="AAA"/>
    <property type="match status" value="2"/>
</dbReference>
<evidence type="ECO:0000256" key="6">
    <source>
        <dbReference type="ARBA" id="ARBA00022840"/>
    </source>
</evidence>
<dbReference type="Gene3D" id="1.10.8.60">
    <property type="match status" value="1"/>
</dbReference>
<protein>
    <recommendedName>
        <fullName evidence="8">Peroxisomal ATPase PEX6</fullName>
    </recommendedName>
    <alternativeName>
        <fullName evidence="9">Peroxin-6</fullName>
    </alternativeName>
</protein>
<sequence length="933" mass="101817">MVERRKPLVLASTKALLNSVLQNPTSATSSAGDAKVDDNALAFPTSLQLQAGILRFHKDKIGIPPRIASLDDSSLVGLSLADLKRLAITSGSLVIIQNIETNARRIGQVVVLDPPLSEDEVLPDAGEGTCASETMLILPSLTFHQSYLQPLRKNVAYLSPLLAFNVDLHTSCLTSLLRNGKESLATIFDVDECAEKSGPGLENCFVNLRLEPWPHVPRYASHLRISFLKIPECGTIESLRGKSPIEAVDRQEMIDLALQEYFNIDRYLAKDDLFSIKIDWSCNSILCVSCSLRKKNDGGDIIYFKVVALDPPEEPILRVNRKHTALVLGGSAAAAFPPDMLIAEPAGIAPLQKNTIKALGCILTPSLCPSVLSSKFSVSVLLHGLAGSGKKTVVKYVARRLGLHVVEYSCNALMEGSEKKASSLLTQAFSTAHRYSPAILLLQHFDALRNWASNEGLQSDHIGIISEVASVIRKFTQPVVKVEDVPLEEKLNGIPLQSAERIRRPRVLLIAVTESTEGLPPTVRRCFSHELNLEPLTEEERAKMLTKSLQSIPEISADGGLEHVVKDLVAQTSGYTPRDLRSLIADAGASVIPKDLFLSEPEKTVENKLLSKPVGENNNQNSGKEDLSKALERSKKRNASALGAPKVPNIKWEDVGGLEDVKKAILDTVQLPLLHKDLFSSGLRKRSGVLLYGPPGTGKTLLAKAVATECSLNFLSVKGPELINMYIGESEKNVRDIFQKARSARPCVIFFDELDSLAPARGASGDSGGVMDRVVSQMLAEIDGLSDSTQDLFVIGASNRPDLIDPALLRPGRFDKLLYVGVNSDPSYRERVLKALTRKFQLHEDVSLYSIAKRCPPNFTGADMYALCADAWFHAAKRQVLSSASDPTSDNSQMDSIAVEYEDFIKVLAELPPSLSLAELRKYEMLRDQFGGG</sequence>
<dbReference type="GeneID" id="110693640"/>
<proteinExistence type="inferred from homology"/>
<evidence type="ECO:0000256" key="4">
    <source>
        <dbReference type="ARBA" id="ARBA00022741"/>
    </source>
</evidence>
<dbReference type="EnsemblPlants" id="AUR62014846-RA">
    <property type="protein sequence ID" value="AUR62014846-RA:cds"/>
    <property type="gene ID" value="AUR62014846"/>
</dbReference>
<dbReference type="InterPro" id="IPR047533">
    <property type="entry name" value="RecA-like_PEX6_r2"/>
</dbReference>
<keyword evidence="13" id="KW-1185">Reference proteome</keyword>
<feature type="domain" description="AAA+ ATPase" evidence="11">
    <location>
        <begin position="376"/>
        <end position="537"/>
    </location>
</feature>
<dbReference type="OMA" id="FSVCINW"/>
<evidence type="ECO:0000256" key="10">
    <source>
        <dbReference type="ARBA" id="ARBA00048778"/>
    </source>
</evidence>
<reference evidence="12" key="1">
    <citation type="journal article" date="2017" name="Nature">
        <title>The genome of Chenopodium quinoa.</title>
        <authorList>
            <person name="Jarvis D.E."/>
            <person name="Ho Y.S."/>
            <person name="Lightfoot D.J."/>
            <person name="Schmoeckel S.M."/>
            <person name="Li B."/>
            <person name="Borm T.J.A."/>
            <person name="Ohyanagi H."/>
            <person name="Mineta K."/>
            <person name="Michell C.T."/>
            <person name="Saber N."/>
            <person name="Kharbatia N.M."/>
            <person name="Rupper R.R."/>
            <person name="Sharp A.R."/>
            <person name="Dally N."/>
            <person name="Boughton B.A."/>
            <person name="Woo Y.H."/>
            <person name="Gao G."/>
            <person name="Schijlen E.G.W.M."/>
            <person name="Guo X."/>
            <person name="Momin A.A."/>
            <person name="Negrao S."/>
            <person name="Al-Babili S."/>
            <person name="Gehring C."/>
            <person name="Roessner U."/>
            <person name="Jung C."/>
            <person name="Murphy K."/>
            <person name="Arold S.T."/>
            <person name="Gojobori T."/>
            <person name="van der Linden C.G."/>
            <person name="van Loo E.N."/>
            <person name="Jellen E.N."/>
            <person name="Maughan P.J."/>
            <person name="Tester M."/>
        </authorList>
    </citation>
    <scope>NUCLEOTIDE SEQUENCE [LARGE SCALE GENOMIC DNA]</scope>
    <source>
        <strain evidence="12">cv. PI 614886</strain>
    </source>
</reference>
<evidence type="ECO:0000256" key="5">
    <source>
        <dbReference type="ARBA" id="ARBA00022801"/>
    </source>
</evidence>
<evidence type="ECO:0000256" key="3">
    <source>
        <dbReference type="ARBA" id="ARBA00022593"/>
    </source>
</evidence>
<dbReference type="GO" id="GO:0005778">
    <property type="term" value="C:peroxisomal membrane"/>
    <property type="evidence" value="ECO:0007669"/>
    <property type="project" value="TreeGrafter"/>
</dbReference>
<evidence type="ECO:0000256" key="2">
    <source>
        <dbReference type="ARBA" id="ARBA00006914"/>
    </source>
</evidence>
<accession>A0A803LLJ9</accession>
<dbReference type="FunFam" id="3.40.50.300:FF:000109">
    <property type="entry name" value="Peroxisomal biogenesis factor 6"/>
    <property type="match status" value="1"/>
</dbReference>
<reference evidence="12" key="2">
    <citation type="submission" date="2021-03" db="UniProtKB">
        <authorList>
            <consortium name="EnsemblPlants"/>
        </authorList>
    </citation>
    <scope>IDENTIFICATION</scope>
</reference>
<dbReference type="Gene3D" id="3.40.50.300">
    <property type="entry name" value="P-loop containing nucleotide triphosphate hydrolases"/>
    <property type="match status" value="2"/>
</dbReference>
<dbReference type="PANTHER" id="PTHR23077:SF9">
    <property type="entry name" value="PEROXISOMAL ATPASE PEX6"/>
    <property type="match status" value="1"/>
</dbReference>
<keyword evidence="5" id="KW-0378">Hydrolase</keyword>
<keyword evidence="3" id="KW-0962">Peroxisome biogenesis</keyword>
<dbReference type="OrthoDB" id="2187at2759"/>
<dbReference type="SMART" id="SM00382">
    <property type="entry name" value="AAA"/>
    <property type="match status" value="2"/>
</dbReference>
<feature type="domain" description="AAA+ ATPase" evidence="11">
    <location>
        <begin position="685"/>
        <end position="825"/>
    </location>
</feature>
<dbReference type="PANTHER" id="PTHR23077">
    <property type="entry name" value="AAA-FAMILY ATPASE"/>
    <property type="match status" value="1"/>
</dbReference>
<organism evidence="12 13">
    <name type="scientific">Chenopodium quinoa</name>
    <name type="common">Quinoa</name>
    <dbReference type="NCBI Taxonomy" id="63459"/>
    <lineage>
        <taxon>Eukaryota</taxon>
        <taxon>Viridiplantae</taxon>
        <taxon>Streptophyta</taxon>
        <taxon>Embryophyta</taxon>
        <taxon>Tracheophyta</taxon>
        <taxon>Spermatophyta</taxon>
        <taxon>Magnoliopsida</taxon>
        <taxon>eudicotyledons</taxon>
        <taxon>Gunneridae</taxon>
        <taxon>Pentapetalae</taxon>
        <taxon>Caryophyllales</taxon>
        <taxon>Chenopodiaceae</taxon>
        <taxon>Chenopodioideae</taxon>
        <taxon>Atripliceae</taxon>
        <taxon>Chenopodium</taxon>
    </lineage>
</organism>
<dbReference type="InterPro" id="IPR003959">
    <property type="entry name" value="ATPase_AAA_core"/>
</dbReference>
<dbReference type="InterPro" id="IPR027417">
    <property type="entry name" value="P-loop_NTPase"/>
</dbReference>
<dbReference type="GO" id="GO:0005524">
    <property type="term" value="F:ATP binding"/>
    <property type="evidence" value="ECO:0007669"/>
    <property type="project" value="UniProtKB-KW"/>
</dbReference>
<dbReference type="CDD" id="cd19527">
    <property type="entry name" value="RecA-like_PEX6_r2"/>
    <property type="match status" value="1"/>
</dbReference>
<dbReference type="AlphaFoldDB" id="A0A803LLJ9"/>
<dbReference type="InterPro" id="IPR050168">
    <property type="entry name" value="AAA_ATPase_domain"/>
</dbReference>
<keyword evidence="7" id="KW-0472">Membrane</keyword>
<name>A0A803LLJ9_CHEQI</name>
<dbReference type="PROSITE" id="PS00674">
    <property type="entry name" value="AAA"/>
    <property type="match status" value="1"/>
</dbReference>
<gene>
    <name evidence="12" type="primary">LOC110693640</name>
</gene>
<comment type="catalytic activity">
    <reaction evidence="10">
        <text>ATP + H2O = ADP + phosphate + H(+)</text>
        <dbReference type="Rhea" id="RHEA:13065"/>
        <dbReference type="ChEBI" id="CHEBI:15377"/>
        <dbReference type="ChEBI" id="CHEBI:15378"/>
        <dbReference type="ChEBI" id="CHEBI:30616"/>
        <dbReference type="ChEBI" id="CHEBI:43474"/>
        <dbReference type="ChEBI" id="CHEBI:456216"/>
    </reaction>
    <physiologicalReaction direction="left-to-right" evidence="10">
        <dbReference type="Rhea" id="RHEA:13066"/>
    </physiologicalReaction>
</comment>
<dbReference type="GO" id="GO:0016887">
    <property type="term" value="F:ATP hydrolysis activity"/>
    <property type="evidence" value="ECO:0007669"/>
    <property type="project" value="InterPro"/>
</dbReference>
<evidence type="ECO:0000313" key="13">
    <source>
        <dbReference type="Proteomes" id="UP000596660"/>
    </source>
</evidence>
<dbReference type="Gramene" id="AUR62014846-RA">
    <property type="protein sequence ID" value="AUR62014846-RA:cds"/>
    <property type="gene ID" value="AUR62014846"/>
</dbReference>
<dbReference type="Proteomes" id="UP000596660">
    <property type="component" value="Unplaced"/>
</dbReference>